<dbReference type="KEGG" id="tasa:A1Q1_01789"/>
<dbReference type="OrthoDB" id="3199068at2759"/>
<dbReference type="RefSeq" id="XP_014180303.1">
    <property type="nucleotide sequence ID" value="XM_014324828.1"/>
</dbReference>
<reference evidence="2 3" key="1">
    <citation type="journal article" date="2012" name="Eukaryot. Cell">
        <title>Draft genome sequence of CBS 2479, the standard type strain of Trichosporon asahii.</title>
        <authorList>
            <person name="Yang R.Y."/>
            <person name="Li H.T."/>
            <person name="Zhu H."/>
            <person name="Zhou G.P."/>
            <person name="Wang M."/>
            <person name="Wang L."/>
        </authorList>
    </citation>
    <scope>NUCLEOTIDE SEQUENCE [LARGE SCALE GENOMIC DNA]</scope>
    <source>
        <strain evidence="3">ATCC 90039 / CBS 2479 / JCM 2466 / KCTC 7840 / NCYC 2677 / UAMH 7654</strain>
    </source>
</reference>
<evidence type="ECO:0008006" key="4">
    <source>
        <dbReference type="Google" id="ProtNLM"/>
    </source>
</evidence>
<feature type="region of interest" description="Disordered" evidence="1">
    <location>
        <begin position="1"/>
        <end position="47"/>
    </location>
</feature>
<name>J4UDE8_TRIAS</name>
<organism evidence="2 3">
    <name type="scientific">Trichosporon asahii var. asahii (strain ATCC 90039 / CBS 2479 / JCM 2466 / KCTC 7840 / NBRC 103889/ NCYC 2677 / UAMH 7654)</name>
    <name type="common">Yeast</name>
    <dbReference type="NCBI Taxonomy" id="1186058"/>
    <lineage>
        <taxon>Eukaryota</taxon>
        <taxon>Fungi</taxon>
        <taxon>Dikarya</taxon>
        <taxon>Basidiomycota</taxon>
        <taxon>Agaricomycotina</taxon>
        <taxon>Tremellomycetes</taxon>
        <taxon>Trichosporonales</taxon>
        <taxon>Trichosporonaceae</taxon>
        <taxon>Trichosporon</taxon>
    </lineage>
</organism>
<dbReference type="Proteomes" id="UP000002748">
    <property type="component" value="Unassembled WGS sequence"/>
</dbReference>
<dbReference type="GeneID" id="25985303"/>
<gene>
    <name evidence="2" type="ORF">A1Q1_01789</name>
</gene>
<accession>J4UDE8</accession>
<feature type="compositionally biased region" description="Low complexity" evidence="1">
    <location>
        <begin position="27"/>
        <end position="39"/>
    </location>
</feature>
<proteinExistence type="predicted"/>
<evidence type="ECO:0000313" key="2">
    <source>
        <dbReference type="EMBL" id="EJT49140.1"/>
    </source>
</evidence>
<evidence type="ECO:0000313" key="3">
    <source>
        <dbReference type="Proteomes" id="UP000002748"/>
    </source>
</evidence>
<sequence>MANSPSSTDSDGLSAPLATMTADTLGSPSSAAATTNPANDQEPGGSPALLHYAFTSGDIEVVSSDDVHFRLKLSILQQHSPVFQDLTDLPLPPNSTRLVPFTNASALTLEILLCALDPAKDVRPVPSVAVFHQLCGLIDAYDISLVGNGVVAAVELSGLDLCLKYRFACSHNPERKKYWAMGCLSDHHFFASRSTDARLLKADYSNALDTFWEAFKDRQVGGKDCFNKKCWASYCGTFAAFRGQWKDVKSDIADALFNALKEVPLCSGRAVVISVIGGQISCDRCRTRLTKHGLHYWDRLVASGQWVSDDAAES</sequence>
<dbReference type="VEuPathDB" id="FungiDB:A1Q1_01789"/>
<dbReference type="EMBL" id="ALBS01000178">
    <property type="protein sequence ID" value="EJT49140.1"/>
    <property type="molecule type" value="Genomic_DNA"/>
</dbReference>
<dbReference type="AlphaFoldDB" id="J4UDE8"/>
<protein>
    <recommendedName>
        <fullName evidence="4">BTB domain-containing protein</fullName>
    </recommendedName>
</protein>
<comment type="caution">
    <text evidence="2">The sequence shown here is derived from an EMBL/GenBank/DDBJ whole genome shotgun (WGS) entry which is preliminary data.</text>
</comment>
<feature type="compositionally biased region" description="Polar residues" evidence="1">
    <location>
        <begin position="1"/>
        <end position="11"/>
    </location>
</feature>
<dbReference type="HOGENOM" id="CLU_886200_0_0_1"/>
<evidence type="ECO:0000256" key="1">
    <source>
        <dbReference type="SAM" id="MobiDB-lite"/>
    </source>
</evidence>